<sequence>MPSFDLYWDTLAVLGVFSFVVYLFIMFVIIKNRKNEDMQSSFFKLWISLGVADCLHFIHSYTLMRLPLLGVFHDFYQANDSGVIPVFALLFSHYLFQTQLFGNLLFAINRYTAVAYVTKHELIWTNGYRLLIIIGVQWLLPLITVGQIARQNVVFTPLPPDNESLLLSVSPHDFVVNSIVASFVALFVMVSCAFFYIAAVVRYVTYKKSVISSSLKKKNNSEMRLLAAAIIVFISMAFYSIYQICLGVFSFLEKGDIVNIVISQWYLINDVFAMINPWSLLLTCSSIRRHLWRAVGVKQSQNAAVSAQTDTALASVQRNKLTSTLSTPRIVIVQDNLVEPVP</sequence>
<evidence type="ECO:0000313" key="7">
    <source>
        <dbReference type="Proteomes" id="UP000887566"/>
    </source>
</evidence>
<evidence type="ECO:0000256" key="4">
    <source>
        <dbReference type="ARBA" id="ARBA00023136"/>
    </source>
</evidence>
<name>A0A914XTB5_9BILA</name>
<protein>
    <submittedName>
        <fullName evidence="8">G-protein coupled receptors family 1 profile domain-containing protein</fullName>
    </submittedName>
</protein>
<dbReference type="GO" id="GO:0016020">
    <property type="term" value="C:membrane"/>
    <property type="evidence" value="ECO:0007669"/>
    <property type="project" value="UniProtKB-SubCell"/>
</dbReference>
<evidence type="ECO:0000259" key="6">
    <source>
        <dbReference type="PROSITE" id="PS50262"/>
    </source>
</evidence>
<dbReference type="InterPro" id="IPR017452">
    <property type="entry name" value="GPCR_Rhodpsn_7TM"/>
</dbReference>
<feature type="domain" description="G-protein coupled receptors family 1 profile" evidence="6">
    <location>
        <begin position="21"/>
        <end position="280"/>
    </location>
</feature>
<dbReference type="Proteomes" id="UP000887566">
    <property type="component" value="Unplaced"/>
</dbReference>
<evidence type="ECO:0000256" key="3">
    <source>
        <dbReference type="ARBA" id="ARBA00022989"/>
    </source>
</evidence>
<evidence type="ECO:0000256" key="1">
    <source>
        <dbReference type="ARBA" id="ARBA00004370"/>
    </source>
</evidence>
<evidence type="ECO:0000256" key="2">
    <source>
        <dbReference type="ARBA" id="ARBA00022692"/>
    </source>
</evidence>
<feature type="transmembrane region" description="Helical" evidence="5">
    <location>
        <begin position="128"/>
        <end position="149"/>
    </location>
</feature>
<evidence type="ECO:0000313" key="8">
    <source>
        <dbReference type="WBParaSite" id="PSAMB.scaffold9519size4883.g32502.t1"/>
    </source>
</evidence>
<dbReference type="WBParaSite" id="PSAMB.scaffold9519size4883.g32502.t1">
    <property type="protein sequence ID" value="PSAMB.scaffold9519size4883.g32502.t1"/>
    <property type="gene ID" value="PSAMB.scaffold9519size4883.g32502"/>
</dbReference>
<feature type="transmembrane region" description="Helical" evidence="5">
    <location>
        <begin position="225"/>
        <end position="252"/>
    </location>
</feature>
<keyword evidence="2 5" id="KW-0812">Transmembrane</keyword>
<organism evidence="7 8">
    <name type="scientific">Plectus sambesii</name>
    <dbReference type="NCBI Taxonomy" id="2011161"/>
    <lineage>
        <taxon>Eukaryota</taxon>
        <taxon>Metazoa</taxon>
        <taxon>Ecdysozoa</taxon>
        <taxon>Nematoda</taxon>
        <taxon>Chromadorea</taxon>
        <taxon>Plectida</taxon>
        <taxon>Plectina</taxon>
        <taxon>Plectoidea</taxon>
        <taxon>Plectidae</taxon>
        <taxon>Plectus</taxon>
    </lineage>
</organism>
<keyword evidence="3 5" id="KW-1133">Transmembrane helix</keyword>
<feature type="transmembrane region" description="Helical" evidence="5">
    <location>
        <begin position="174"/>
        <end position="204"/>
    </location>
</feature>
<feature type="transmembrane region" description="Helical" evidence="5">
    <location>
        <begin position="42"/>
        <end position="63"/>
    </location>
</feature>
<evidence type="ECO:0000256" key="5">
    <source>
        <dbReference type="SAM" id="Phobius"/>
    </source>
</evidence>
<dbReference type="InterPro" id="IPR051119">
    <property type="entry name" value="Nematode_SR-like"/>
</dbReference>
<dbReference type="AlphaFoldDB" id="A0A914XTB5"/>
<dbReference type="Pfam" id="PF10323">
    <property type="entry name" value="7TM_GPCR_Srv"/>
    <property type="match status" value="1"/>
</dbReference>
<accession>A0A914XTB5</accession>
<dbReference type="SUPFAM" id="SSF81321">
    <property type="entry name" value="Family A G protein-coupled receptor-like"/>
    <property type="match status" value="1"/>
</dbReference>
<keyword evidence="7" id="KW-1185">Reference proteome</keyword>
<keyword evidence="4 5" id="KW-0472">Membrane</keyword>
<dbReference type="PANTHER" id="PTHR31627">
    <property type="entry name" value="SERPENTINE RECEPTOR CLASS GAMMA-RELATED"/>
    <property type="match status" value="1"/>
</dbReference>
<feature type="transmembrane region" description="Helical" evidence="5">
    <location>
        <begin position="83"/>
        <end position="108"/>
    </location>
</feature>
<reference evidence="8" key="1">
    <citation type="submission" date="2022-11" db="UniProtKB">
        <authorList>
            <consortium name="WormBaseParasite"/>
        </authorList>
    </citation>
    <scope>IDENTIFICATION</scope>
</reference>
<dbReference type="PROSITE" id="PS50262">
    <property type="entry name" value="G_PROTEIN_RECEP_F1_2"/>
    <property type="match status" value="1"/>
</dbReference>
<dbReference type="InterPro" id="IPR019426">
    <property type="entry name" value="7TM_GPCR_serpentine_rcpt_Srv"/>
</dbReference>
<feature type="transmembrane region" description="Helical" evidence="5">
    <location>
        <begin position="6"/>
        <end position="30"/>
    </location>
</feature>
<comment type="subcellular location">
    <subcellularLocation>
        <location evidence="1">Membrane</location>
    </subcellularLocation>
</comment>
<feature type="transmembrane region" description="Helical" evidence="5">
    <location>
        <begin position="264"/>
        <end position="284"/>
    </location>
</feature>
<dbReference type="Gene3D" id="1.20.1070.10">
    <property type="entry name" value="Rhodopsin 7-helix transmembrane proteins"/>
    <property type="match status" value="1"/>
</dbReference>
<proteinExistence type="predicted"/>